<proteinExistence type="predicted"/>
<sequence>MNTALISLNLSFNNLESEGEKALADALLKNTTLAYLNIRSIGAKLLNLKFYNQNIEIIQ</sequence>
<accession>A0A397VXD6</accession>
<dbReference type="Gene3D" id="3.80.10.10">
    <property type="entry name" value="Ribonuclease Inhibitor"/>
    <property type="match status" value="1"/>
</dbReference>
<evidence type="ECO:0000313" key="1">
    <source>
        <dbReference type="EMBL" id="RIB25997.1"/>
    </source>
</evidence>
<name>A0A397VXD6_9GLOM</name>
<comment type="caution">
    <text evidence="1">The sequence shown here is derived from an EMBL/GenBank/DDBJ whole genome shotgun (WGS) entry which is preliminary data.</text>
</comment>
<gene>
    <name evidence="1" type="ORF">C2G38_2066065</name>
</gene>
<organism evidence="1 2">
    <name type="scientific">Gigaspora rosea</name>
    <dbReference type="NCBI Taxonomy" id="44941"/>
    <lineage>
        <taxon>Eukaryota</taxon>
        <taxon>Fungi</taxon>
        <taxon>Fungi incertae sedis</taxon>
        <taxon>Mucoromycota</taxon>
        <taxon>Glomeromycotina</taxon>
        <taxon>Glomeromycetes</taxon>
        <taxon>Diversisporales</taxon>
        <taxon>Gigasporaceae</taxon>
        <taxon>Gigaspora</taxon>
    </lineage>
</organism>
<dbReference type="Proteomes" id="UP000266673">
    <property type="component" value="Unassembled WGS sequence"/>
</dbReference>
<dbReference type="AlphaFoldDB" id="A0A397VXD6"/>
<evidence type="ECO:0000313" key="2">
    <source>
        <dbReference type="Proteomes" id="UP000266673"/>
    </source>
</evidence>
<dbReference type="InterPro" id="IPR032675">
    <property type="entry name" value="LRR_dom_sf"/>
</dbReference>
<protein>
    <submittedName>
        <fullName evidence="1">Uncharacterized protein</fullName>
    </submittedName>
</protein>
<keyword evidence="2" id="KW-1185">Reference proteome</keyword>
<reference evidence="1 2" key="1">
    <citation type="submission" date="2018-06" db="EMBL/GenBank/DDBJ databases">
        <title>Comparative genomics reveals the genomic features of Rhizophagus irregularis, R. cerebriforme, R. diaphanum and Gigaspora rosea, and their symbiotic lifestyle signature.</title>
        <authorList>
            <person name="Morin E."/>
            <person name="San Clemente H."/>
            <person name="Chen E.C.H."/>
            <person name="De La Providencia I."/>
            <person name="Hainaut M."/>
            <person name="Kuo A."/>
            <person name="Kohler A."/>
            <person name="Murat C."/>
            <person name="Tang N."/>
            <person name="Roy S."/>
            <person name="Loubradou J."/>
            <person name="Henrissat B."/>
            <person name="Grigoriev I.V."/>
            <person name="Corradi N."/>
            <person name="Roux C."/>
            <person name="Martin F.M."/>
        </authorList>
    </citation>
    <scope>NUCLEOTIDE SEQUENCE [LARGE SCALE GENOMIC DNA]</scope>
    <source>
        <strain evidence="1 2">DAOM 194757</strain>
    </source>
</reference>
<dbReference type="SUPFAM" id="SSF52047">
    <property type="entry name" value="RNI-like"/>
    <property type="match status" value="1"/>
</dbReference>
<dbReference type="EMBL" id="QKWP01000153">
    <property type="protein sequence ID" value="RIB25997.1"/>
    <property type="molecule type" value="Genomic_DNA"/>
</dbReference>
<dbReference type="OrthoDB" id="120976at2759"/>